<comment type="subcellular location">
    <subcellularLocation>
        <location evidence="1">Cytoplasm</location>
    </subcellularLocation>
</comment>
<dbReference type="EMBL" id="PDND01000034">
    <property type="protein sequence ID" value="PGH34727.1"/>
    <property type="molecule type" value="Genomic_DNA"/>
</dbReference>
<comment type="caution">
    <text evidence="17">The sequence shown here is derived from an EMBL/GenBank/DDBJ whole genome shotgun (WGS) entry which is preliminary data.</text>
</comment>
<dbReference type="InterPro" id="IPR028375">
    <property type="entry name" value="KA1/Ssp2_C"/>
</dbReference>
<dbReference type="InterPro" id="IPR011009">
    <property type="entry name" value="Kinase-like_dom_sf"/>
</dbReference>
<evidence type="ECO:0000256" key="13">
    <source>
        <dbReference type="PROSITE-ProRule" id="PRU10141"/>
    </source>
</evidence>
<accession>A0A2B7ZPL4</accession>
<dbReference type="InterPro" id="IPR017441">
    <property type="entry name" value="Protein_kinase_ATP_BS"/>
</dbReference>
<evidence type="ECO:0000256" key="2">
    <source>
        <dbReference type="ARBA" id="ARBA00010791"/>
    </source>
</evidence>
<dbReference type="STRING" id="73230.A0A2B7ZPL4"/>
<feature type="compositionally biased region" description="Basic and acidic residues" evidence="14">
    <location>
        <begin position="960"/>
        <end position="973"/>
    </location>
</feature>
<dbReference type="InterPro" id="IPR000719">
    <property type="entry name" value="Prot_kinase_dom"/>
</dbReference>
<dbReference type="GO" id="GO:0004674">
    <property type="term" value="F:protein serine/threonine kinase activity"/>
    <property type="evidence" value="ECO:0007669"/>
    <property type="project" value="UniProtKB-KW"/>
</dbReference>
<dbReference type="SUPFAM" id="SSF103243">
    <property type="entry name" value="KA1-like"/>
    <property type="match status" value="1"/>
</dbReference>
<organism evidence="17 18">
    <name type="scientific">[Emmonsia] crescens</name>
    <dbReference type="NCBI Taxonomy" id="73230"/>
    <lineage>
        <taxon>Eukaryota</taxon>
        <taxon>Fungi</taxon>
        <taxon>Dikarya</taxon>
        <taxon>Ascomycota</taxon>
        <taxon>Pezizomycotina</taxon>
        <taxon>Eurotiomycetes</taxon>
        <taxon>Eurotiomycetidae</taxon>
        <taxon>Onygenales</taxon>
        <taxon>Ajellomycetaceae</taxon>
        <taxon>Emergomyces</taxon>
    </lineage>
</organism>
<protein>
    <recommendedName>
        <fullName evidence="3">non-specific serine/threonine protein kinase</fullName>
        <ecNumber evidence="3">2.7.11.1</ecNumber>
    </recommendedName>
</protein>
<feature type="compositionally biased region" description="Polar residues" evidence="14">
    <location>
        <begin position="15"/>
        <end position="27"/>
    </location>
</feature>
<comment type="similarity">
    <text evidence="2">Belongs to the protein kinase superfamily. CAMK Ser/Thr protein kinase family. NIM1 subfamily.</text>
</comment>
<feature type="binding site" evidence="13">
    <location>
        <position position="203"/>
    </location>
    <ligand>
        <name>ATP</name>
        <dbReference type="ChEBI" id="CHEBI:30616"/>
    </ligand>
</feature>
<keyword evidence="5" id="KW-0723">Serine/threonine-protein kinase</keyword>
<gene>
    <name evidence="17" type="ORF">GX50_02406</name>
</gene>
<feature type="compositionally biased region" description="Low complexity" evidence="14">
    <location>
        <begin position="121"/>
        <end position="137"/>
    </location>
</feature>
<comment type="catalytic activity">
    <reaction evidence="11">
        <text>L-threonyl-[protein] + ATP = O-phospho-L-threonyl-[protein] + ADP + H(+)</text>
        <dbReference type="Rhea" id="RHEA:46608"/>
        <dbReference type="Rhea" id="RHEA-COMP:11060"/>
        <dbReference type="Rhea" id="RHEA-COMP:11605"/>
        <dbReference type="ChEBI" id="CHEBI:15378"/>
        <dbReference type="ChEBI" id="CHEBI:30013"/>
        <dbReference type="ChEBI" id="CHEBI:30616"/>
        <dbReference type="ChEBI" id="CHEBI:61977"/>
        <dbReference type="ChEBI" id="CHEBI:456216"/>
        <dbReference type="EC" id="2.7.11.1"/>
    </reaction>
</comment>
<dbReference type="PROSITE" id="PS50032">
    <property type="entry name" value="KA1"/>
    <property type="match status" value="1"/>
</dbReference>
<feature type="compositionally biased region" description="Low complexity" evidence="14">
    <location>
        <begin position="860"/>
        <end position="869"/>
    </location>
</feature>
<evidence type="ECO:0000256" key="6">
    <source>
        <dbReference type="ARBA" id="ARBA00022553"/>
    </source>
</evidence>
<feature type="region of interest" description="Disordered" evidence="14">
    <location>
        <begin position="1"/>
        <end position="172"/>
    </location>
</feature>
<feature type="compositionally biased region" description="Basic and acidic residues" evidence="14">
    <location>
        <begin position="621"/>
        <end position="631"/>
    </location>
</feature>
<keyword evidence="7" id="KW-0808">Transferase</keyword>
<evidence type="ECO:0000256" key="9">
    <source>
        <dbReference type="ARBA" id="ARBA00022777"/>
    </source>
</evidence>
<keyword evidence="4" id="KW-0963">Cytoplasm</keyword>
<dbReference type="AlphaFoldDB" id="A0A2B7ZPL4"/>
<keyword evidence="6" id="KW-0597">Phosphoprotein</keyword>
<evidence type="ECO:0000256" key="10">
    <source>
        <dbReference type="ARBA" id="ARBA00022840"/>
    </source>
</evidence>
<evidence type="ECO:0000256" key="8">
    <source>
        <dbReference type="ARBA" id="ARBA00022741"/>
    </source>
</evidence>
<feature type="region of interest" description="Disordered" evidence="14">
    <location>
        <begin position="932"/>
        <end position="1001"/>
    </location>
</feature>
<dbReference type="SUPFAM" id="SSF56112">
    <property type="entry name" value="Protein kinase-like (PK-like)"/>
    <property type="match status" value="1"/>
</dbReference>
<dbReference type="PROSITE" id="PS00108">
    <property type="entry name" value="PROTEIN_KINASE_ST"/>
    <property type="match status" value="1"/>
</dbReference>
<keyword evidence="8 13" id="KW-0547">Nucleotide-binding</keyword>
<feature type="compositionally biased region" description="Basic and acidic residues" evidence="14">
    <location>
        <begin position="932"/>
        <end position="946"/>
    </location>
</feature>
<evidence type="ECO:0000256" key="3">
    <source>
        <dbReference type="ARBA" id="ARBA00012513"/>
    </source>
</evidence>
<feature type="compositionally biased region" description="Basic residues" evidence="14">
    <location>
        <begin position="102"/>
        <end position="112"/>
    </location>
</feature>
<dbReference type="Gene3D" id="3.30.310.80">
    <property type="entry name" value="Kinase associated domain 1, KA1"/>
    <property type="match status" value="1"/>
</dbReference>
<evidence type="ECO:0000256" key="14">
    <source>
        <dbReference type="SAM" id="MobiDB-lite"/>
    </source>
</evidence>
<dbReference type="EC" id="2.7.11.1" evidence="3"/>
<dbReference type="GO" id="GO:0005737">
    <property type="term" value="C:cytoplasm"/>
    <property type="evidence" value="ECO:0007669"/>
    <property type="project" value="UniProtKB-SubCell"/>
</dbReference>
<dbReference type="Pfam" id="PF02149">
    <property type="entry name" value="KA1"/>
    <property type="match status" value="1"/>
</dbReference>
<keyword evidence="10 13" id="KW-0067">ATP-binding</keyword>
<proteinExistence type="inferred from homology"/>
<dbReference type="CDD" id="cd14077">
    <property type="entry name" value="STKc_Kin1_2"/>
    <property type="match status" value="1"/>
</dbReference>
<keyword evidence="18" id="KW-1185">Reference proteome</keyword>
<dbReference type="SMART" id="SM00220">
    <property type="entry name" value="S_TKc"/>
    <property type="match status" value="1"/>
</dbReference>
<evidence type="ECO:0000256" key="12">
    <source>
        <dbReference type="ARBA" id="ARBA00048679"/>
    </source>
</evidence>
<feature type="region of interest" description="Disordered" evidence="14">
    <location>
        <begin position="206"/>
        <end position="227"/>
    </location>
</feature>
<dbReference type="Proteomes" id="UP000226031">
    <property type="component" value="Unassembled WGS sequence"/>
</dbReference>
<keyword evidence="9 17" id="KW-0418">Kinase</keyword>
<evidence type="ECO:0000256" key="1">
    <source>
        <dbReference type="ARBA" id="ARBA00004496"/>
    </source>
</evidence>
<feature type="compositionally biased region" description="Polar residues" evidence="14">
    <location>
        <begin position="140"/>
        <end position="159"/>
    </location>
</feature>
<dbReference type="GO" id="GO:0106310">
    <property type="term" value="F:protein serine kinase activity"/>
    <property type="evidence" value="ECO:0007669"/>
    <property type="project" value="RHEA"/>
</dbReference>
<dbReference type="VEuPathDB" id="FungiDB:EMCG_01032"/>
<feature type="compositionally biased region" description="Basic and acidic residues" evidence="14">
    <location>
        <begin position="676"/>
        <end position="685"/>
    </location>
</feature>
<name>A0A2B7ZPL4_9EURO</name>
<dbReference type="PROSITE" id="PS00107">
    <property type="entry name" value="PROTEIN_KINASE_ATP"/>
    <property type="match status" value="1"/>
</dbReference>
<dbReference type="GO" id="GO:0000226">
    <property type="term" value="P:microtubule cytoskeleton organization"/>
    <property type="evidence" value="ECO:0007669"/>
    <property type="project" value="TreeGrafter"/>
</dbReference>
<evidence type="ECO:0000259" key="15">
    <source>
        <dbReference type="PROSITE" id="PS50011"/>
    </source>
</evidence>
<dbReference type="GO" id="GO:0005524">
    <property type="term" value="F:ATP binding"/>
    <property type="evidence" value="ECO:0007669"/>
    <property type="project" value="UniProtKB-UniRule"/>
</dbReference>
<evidence type="ECO:0000313" key="18">
    <source>
        <dbReference type="Proteomes" id="UP000226031"/>
    </source>
</evidence>
<feature type="region of interest" description="Disordered" evidence="14">
    <location>
        <begin position="606"/>
        <end position="869"/>
    </location>
</feature>
<feature type="compositionally biased region" description="Polar residues" evidence="14">
    <location>
        <begin position="779"/>
        <end position="824"/>
    </location>
</feature>
<evidence type="ECO:0000256" key="5">
    <source>
        <dbReference type="ARBA" id="ARBA00022527"/>
    </source>
</evidence>
<dbReference type="Pfam" id="PF00069">
    <property type="entry name" value="Pkinase"/>
    <property type="match status" value="1"/>
</dbReference>
<dbReference type="CDD" id="cd12121">
    <property type="entry name" value="MARK_C_like"/>
    <property type="match status" value="1"/>
</dbReference>
<dbReference type="GO" id="GO:0035556">
    <property type="term" value="P:intracellular signal transduction"/>
    <property type="evidence" value="ECO:0007669"/>
    <property type="project" value="TreeGrafter"/>
</dbReference>
<evidence type="ECO:0000256" key="11">
    <source>
        <dbReference type="ARBA" id="ARBA00047899"/>
    </source>
</evidence>
<dbReference type="Gene3D" id="1.10.510.10">
    <property type="entry name" value="Transferase(Phosphotransferase) domain 1"/>
    <property type="match status" value="1"/>
</dbReference>
<feature type="compositionally biased region" description="Basic and acidic residues" evidence="14">
    <location>
        <begin position="208"/>
        <end position="227"/>
    </location>
</feature>
<sequence>MSAAASGPSPVIVRSHSTSRPNSSYRPSTDLPHRARSTATRPSQSSYSHNRSNSRPLSYDRPPTSNPVNPGNVARPSTSRGSASKDRSLDTTQQYRAETSRSHRRTSSRPTHRNSVDMAGPVNPVNSANSASAPAAADGQTYTNGTHQRAANGTSQMAPQSKRRTTITTSSGQWALGKTIGAGSMGKVKLAKNLETGEQVAVKIIPRHSTEEHRGNRDAERADRSKEIRTARESAIVTLLNHPYVCGMRDVVRTNYHWYMLFEFVNGGQMLDYIISHGKLKEKQARKFARQIASALDYCHRNSIVHRDLKIENILISKTGDIKIIDFGLSNLYSPKSQLKTFCGSLYFAAPELLQARQYIGPEVDVWSFGIVLYVLVCGKVPFDDQSMPQLHAKIKKGVVEYPQGLSSDCRHIISRMLVTDPKQRASLSEIINHPWMTKGFSGPPDNYMPHREPLQLPLDPEIVQRMTGFDFGPPEFITAQLTKVLESDDYQNVVRLSQREHTTPNPANEKKRGVFDFYKRRNSASRDTLSSPSAEAVQSAGDVLNGYNPLISVYNLVREKRDRERFEEHPGALAIPHSPGEPALKMPEIPAPEAAYTNQNAYEIPGEKETGGRTRPRARTHGDDDIRDGIKNLNLGQPAGAASPSIVPTPVEHIKKESAAVGLLRRLSTRRTRDKPRDADREKGATSQGPVLNVQPPEDLTAPRKSFSVRRTRHENTSPGTLHAGGSQLQQQEFLRAPRSGEPTPRSKNVLGRSASVNSGENRARRNGRRGFADGVVSQPTQDPPLTSGSDRSSLNTPKSHPQQSDQSGQDSKPNTRVQTLRTKSLGHARRESIQARRARREETREANVPEETDADLSGAGNALENANAGEDFSKPVFLKGLFSVSTTSSKPLPFIRADIMRVLKQLGVEFAEIKGGFSCRHAPSIDLNRVKDVRPSSPDREGKVSNHRRRISFGGLRGGHDRDENRDEPRYSHSSRTPRRQQGPPDRSFITNSDGSDEYMSARDNVGGERVVGETTTRVQSDTGGNLVLKFEILIVKVPLFSLHGIQFKKVSGGMWQYREMAKKILDALRL</sequence>
<evidence type="ECO:0000256" key="7">
    <source>
        <dbReference type="ARBA" id="ARBA00022679"/>
    </source>
</evidence>
<evidence type="ECO:0000313" key="17">
    <source>
        <dbReference type="EMBL" id="PGH34727.1"/>
    </source>
</evidence>
<dbReference type="PANTHER" id="PTHR24346:SF82">
    <property type="entry name" value="KP78A-RELATED"/>
    <property type="match status" value="1"/>
</dbReference>
<feature type="domain" description="KA1" evidence="16">
    <location>
        <begin position="1024"/>
        <end position="1073"/>
    </location>
</feature>
<feature type="domain" description="Protein kinase" evidence="15">
    <location>
        <begin position="174"/>
        <end position="437"/>
    </location>
</feature>
<reference evidence="17 18" key="1">
    <citation type="submission" date="2017-10" db="EMBL/GenBank/DDBJ databases">
        <title>Comparative genomics in systemic dimorphic fungi from Ajellomycetaceae.</title>
        <authorList>
            <person name="Munoz J.F."/>
            <person name="Mcewen J.G."/>
            <person name="Clay O.K."/>
            <person name="Cuomo C.A."/>
        </authorList>
    </citation>
    <scope>NUCLEOTIDE SEQUENCE [LARGE SCALE GENOMIC DNA]</scope>
    <source>
        <strain evidence="17 18">UAMH4076</strain>
    </source>
</reference>
<dbReference type="FunFam" id="1.10.510.10:FF:000333">
    <property type="entry name" value="Non-specific serine/threonine protein kinase"/>
    <property type="match status" value="1"/>
</dbReference>
<dbReference type="InterPro" id="IPR001772">
    <property type="entry name" value="KA1_dom"/>
</dbReference>
<evidence type="ECO:0000256" key="4">
    <source>
        <dbReference type="ARBA" id="ARBA00022490"/>
    </source>
</evidence>
<dbReference type="GO" id="GO:0071944">
    <property type="term" value="C:cell periphery"/>
    <property type="evidence" value="ECO:0007669"/>
    <property type="project" value="UniProtKB-ARBA"/>
</dbReference>
<feature type="compositionally biased region" description="Low complexity" evidence="14">
    <location>
        <begin position="41"/>
        <end position="56"/>
    </location>
</feature>
<evidence type="ECO:0000259" key="16">
    <source>
        <dbReference type="PROSITE" id="PS50032"/>
    </source>
</evidence>
<dbReference type="PROSITE" id="PS50011">
    <property type="entry name" value="PROTEIN_KINASE_DOM"/>
    <property type="match status" value="1"/>
</dbReference>
<comment type="catalytic activity">
    <reaction evidence="12">
        <text>L-seryl-[protein] + ATP = O-phospho-L-seryl-[protein] + ADP + H(+)</text>
        <dbReference type="Rhea" id="RHEA:17989"/>
        <dbReference type="Rhea" id="RHEA-COMP:9863"/>
        <dbReference type="Rhea" id="RHEA-COMP:11604"/>
        <dbReference type="ChEBI" id="CHEBI:15378"/>
        <dbReference type="ChEBI" id="CHEBI:29999"/>
        <dbReference type="ChEBI" id="CHEBI:30616"/>
        <dbReference type="ChEBI" id="CHEBI:83421"/>
        <dbReference type="ChEBI" id="CHEBI:456216"/>
        <dbReference type="EC" id="2.7.11.1"/>
    </reaction>
</comment>
<feature type="compositionally biased region" description="Basic and acidic residues" evidence="14">
    <location>
        <begin position="830"/>
        <end position="849"/>
    </location>
</feature>
<dbReference type="InterPro" id="IPR008271">
    <property type="entry name" value="Ser/Thr_kinase_AS"/>
</dbReference>
<dbReference type="PANTHER" id="PTHR24346">
    <property type="entry name" value="MAP/MICROTUBULE AFFINITY-REGULATING KINASE"/>
    <property type="match status" value="1"/>
</dbReference>